<dbReference type="AlphaFoldDB" id="A0AAE1SZK8"/>
<feature type="transmembrane region" description="Helical" evidence="1">
    <location>
        <begin position="68"/>
        <end position="87"/>
    </location>
</feature>
<sequence length="101" mass="10816">MSSSFCRSTNLRSFVMSSSLQTELSTTGLAKKLTYEETLEQSTTSPAADFDATEVVETVTTFASENPIIIAGGFAALALPIVIFQVLRKTKPFGVESAKTT</sequence>
<keyword evidence="1" id="KW-1133">Transmembrane helix</keyword>
<dbReference type="Proteomes" id="UP001291623">
    <property type="component" value="Unassembled WGS sequence"/>
</dbReference>
<evidence type="ECO:0000313" key="2">
    <source>
        <dbReference type="EMBL" id="KAK4379215.1"/>
    </source>
</evidence>
<evidence type="ECO:0000256" key="1">
    <source>
        <dbReference type="SAM" id="Phobius"/>
    </source>
</evidence>
<dbReference type="InterPro" id="IPR044240">
    <property type="entry name" value="STR4-like"/>
</dbReference>
<dbReference type="EMBL" id="JAVYJV010000001">
    <property type="protein sequence ID" value="KAK4379215.1"/>
    <property type="molecule type" value="Genomic_DNA"/>
</dbReference>
<accession>A0AAE1SZK8</accession>
<proteinExistence type="predicted"/>
<keyword evidence="1" id="KW-0472">Membrane</keyword>
<organism evidence="2 3">
    <name type="scientific">Anisodus tanguticus</name>
    <dbReference type="NCBI Taxonomy" id="243964"/>
    <lineage>
        <taxon>Eukaryota</taxon>
        <taxon>Viridiplantae</taxon>
        <taxon>Streptophyta</taxon>
        <taxon>Embryophyta</taxon>
        <taxon>Tracheophyta</taxon>
        <taxon>Spermatophyta</taxon>
        <taxon>Magnoliopsida</taxon>
        <taxon>eudicotyledons</taxon>
        <taxon>Gunneridae</taxon>
        <taxon>Pentapetalae</taxon>
        <taxon>asterids</taxon>
        <taxon>lamiids</taxon>
        <taxon>Solanales</taxon>
        <taxon>Solanaceae</taxon>
        <taxon>Solanoideae</taxon>
        <taxon>Hyoscyameae</taxon>
        <taxon>Anisodus</taxon>
    </lineage>
</organism>
<reference evidence="2" key="1">
    <citation type="submission" date="2023-12" db="EMBL/GenBank/DDBJ databases">
        <title>Genome assembly of Anisodus tanguticus.</title>
        <authorList>
            <person name="Wang Y.-J."/>
        </authorList>
    </citation>
    <scope>NUCLEOTIDE SEQUENCE</scope>
    <source>
        <strain evidence="2">KB-2021</strain>
        <tissue evidence="2">Leaf</tissue>
    </source>
</reference>
<dbReference type="PANTHER" id="PTHR47377">
    <property type="entry name" value="RHODANESE-LIKE DOMAIN-CONTAINING PROTEIN 4, CHLOROPLASTIC"/>
    <property type="match status" value="1"/>
</dbReference>
<name>A0AAE1SZK8_9SOLA</name>
<keyword evidence="3" id="KW-1185">Reference proteome</keyword>
<comment type="caution">
    <text evidence="2">The sequence shown here is derived from an EMBL/GenBank/DDBJ whole genome shotgun (WGS) entry which is preliminary data.</text>
</comment>
<gene>
    <name evidence="2" type="ORF">RND71_001077</name>
</gene>
<evidence type="ECO:0000313" key="3">
    <source>
        <dbReference type="Proteomes" id="UP001291623"/>
    </source>
</evidence>
<protein>
    <submittedName>
        <fullName evidence="2">Uncharacterized protein</fullName>
    </submittedName>
</protein>
<keyword evidence="1" id="KW-0812">Transmembrane</keyword>
<dbReference type="PANTHER" id="PTHR47377:SF4">
    <property type="entry name" value="RHODANESE-LIKE DOMAIN-CONTAINING PROTEIN 4, CHLOROPLASTIC"/>
    <property type="match status" value="1"/>
</dbReference>